<dbReference type="Gene3D" id="1.10.510.10">
    <property type="entry name" value="Transferase(Phosphotransferase) domain 1"/>
    <property type="match status" value="1"/>
</dbReference>
<evidence type="ECO:0000256" key="4">
    <source>
        <dbReference type="SAM" id="MobiDB-lite"/>
    </source>
</evidence>
<dbReference type="InterPro" id="IPR053159">
    <property type="entry name" value="Hybrid_Histidine_Kinase"/>
</dbReference>
<feature type="domain" description="Protein kinase" evidence="5">
    <location>
        <begin position="57"/>
        <end position="322"/>
    </location>
</feature>
<feature type="region of interest" description="Disordered" evidence="4">
    <location>
        <begin position="1"/>
        <end position="22"/>
    </location>
</feature>
<proteinExistence type="predicted"/>
<evidence type="ECO:0000259" key="5">
    <source>
        <dbReference type="PROSITE" id="PS50011"/>
    </source>
</evidence>
<dbReference type="InterPro" id="IPR029016">
    <property type="entry name" value="GAF-like_dom_sf"/>
</dbReference>
<dbReference type="PANTHER" id="PTHR43642:SF1">
    <property type="entry name" value="HYBRID SIGNAL TRANSDUCTION HISTIDINE KINASE G"/>
    <property type="match status" value="1"/>
</dbReference>
<keyword evidence="3" id="KW-0175">Coiled coil</keyword>
<organism evidence="7 8">
    <name type="scientific">Cystobacter fuscus (strain ATCC 25194 / DSM 2262 / NBRC 100088 / M29)</name>
    <dbReference type="NCBI Taxonomy" id="1242864"/>
    <lineage>
        <taxon>Bacteria</taxon>
        <taxon>Pseudomonadati</taxon>
        <taxon>Myxococcota</taxon>
        <taxon>Myxococcia</taxon>
        <taxon>Myxococcales</taxon>
        <taxon>Cystobacterineae</taxon>
        <taxon>Archangiaceae</taxon>
        <taxon>Cystobacter</taxon>
    </lineage>
</organism>
<dbReference type="Gene3D" id="3.40.50.300">
    <property type="entry name" value="P-loop containing nucleotide triphosphate hydrolases"/>
    <property type="match status" value="1"/>
</dbReference>
<dbReference type="eggNOG" id="COG3899">
    <property type="taxonomic scope" value="Bacteria"/>
</dbReference>
<dbReference type="SUPFAM" id="SSF56112">
    <property type="entry name" value="Protein kinase-like (PK-like)"/>
    <property type="match status" value="1"/>
</dbReference>
<dbReference type="eggNOG" id="COG0515">
    <property type="taxonomic scope" value="Bacteria"/>
</dbReference>
<evidence type="ECO:0000313" key="7">
    <source>
        <dbReference type="EMBL" id="EPX57961.1"/>
    </source>
</evidence>
<dbReference type="SMART" id="SM00065">
    <property type="entry name" value="GAF"/>
    <property type="match status" value="1"/>
</dbReference>
<dbReference type="InterPro" id="IPR011009">
    <property type="entry name" value="Kinase-like_dom_sf"/>
</dbReference>
<reference evidence="7" key="1">
    <citation type="submission" date="2013-05" db="EMBL/GenBank/DDBJ databases">
        <title>Genome assembly of Cystobacter fuscus DSM 2262.</title>
        <authorList>
            <person name="Sharma G."/>
            <person name="Khatri I."/>
            <person name="Kaur C."/>
            <person name="Mayilraj S."/>
            <person name="Subramanian S."/>
        </authorList>
    </citation>
    <scope>NUCLEOTIDE SEQUENCE [LARGE SCALE GENOMIC DNA]</scope>
    <source>
        <strain evidence="7">DSM 2262</strain>
    </source>
</reference>
<dbReference type="Pfam" id="PF01590">
    <property type="entry name" value="GAF"/>
    <property type="match status" value="1"/>
</dbReference>
<dbReference type="InterPro" id="IPR004358">
    <property type="entry name" value="Sig_transdc_His_kin-like_C"/>
</dbReference>
<keyword evidence="8" id="KW-1185">Reference proteome</keyword>
<comment type="caution">
    <text evidence="7">The sequence shown here is derived from an EMBL/GenBank/DDBJ whole genome shotgun (WGS) entry which is preliminary data.</text>
</comment>
<dbReference type="PANTHER" id="PTHR43642">
    <property type="entry name" value="HYBRID SIGNAL TRANSDUCTION HISTIDINE KINASE G"/>
    <property type="match status" value="1"/>
</dbReference>
<dbReference type="GO" id="GO:0005524">
    <property type="term" value="F:ATP binding"/>
    <property type="evidence" value="ECO:0007669"/>
    <property type="project" value="InterPro"/>
</dbReference>
<dbReference type="Pfam" id="PF13191">
    <property type="entry name" value="AAA_16"/>
    <property type="match status" value="1"/>
</dbReference>
<dbReference type="PRINTS" id="PR00344">
    <property type="entry name" value="BCTRLSENSOR"/>
</dbReference>
<keyword evidence="7" id="KW-0808">Transferase</keyword>
<protein>
    <recommendedName>
        <fullName evidence="2">histidine kinase</fullName>
        <ecNumber evidence="2">2.7.13.3</ecNumber>
    </recommendedName>
</protein>
<feature type="coiled-coil region" evidence="3">
    <location>
        <begin position="1495"/>
        <end position="1540"/>
    </location>
</feature>
<dbReference type="SUPFAM" id="SSF55874">
    <property type="entry name" value="ATPase domain of HSP90 chaperone/DNA topoisomerase II/histidine kinase"/>
    <property type="match status" value="1"/>
</dbReference>
<dbReference type="InterPro" id="IPR005467">
    <property type="entry name" value="His_kinase_dom"/>
</dbReference>
<dbReference type="GO" id="GO:0004673">
    <property type="term" value="F:protein histidine kinase activity"/>
    <property type="evidence" value="ECO:0007669"/>
    <property type="project" value="UniProtKB-EC"/>
</dbReference>
<dbReference type="Gene3D" id="3.30.565.10">
    <property type="entry name" value="Histidine kinase-like ATPase, C-terminal domain"/>
    <property type="match status" value="1"/>
</dbReference>
<dbReference type="SMART" id="SM00387">
    <property type="entry name" value="HATPase_c"/>
    <property type="match status" value="1"/>
</dbReference>
<dbReference type="PROSITE" id="PS50011">
    <property type="entry name" value="PROTEIN_KINASE_DOM"/>
    <property type="match status" value="1"/>
</dbReference>
<dbReference type="InterPro" id="IPR000719">
    <property type="entry name" value="Prot_kinase_dom"/>
</dbReference>
<keyword evidence="7" id="KW-0418">Kinase</keyword>
<dbReference type="InterPro" id="IPR003018">
    <property type="entry name" value="GAF"/>
</dbReference>
<dbReference type="Pfam" id="PF00069">
    <property type="entry name" value="Pkinase"/>
    <property type="match status" value="1"/>
</dbReference>
<dbReference type="Proteomes" id="UP000011682">
    <property type="component" value="Unassembled WGS sequence"/>
</dbReference>
<dbReference type="InterPro" id="IPR041664">
    <property type="entry name" value="AAA_16"/>
</dbReference>
<dbReference type="PROSITE" id="PS50109">
    <property type="entry name" value="HIS_KIN"/>
    <property type="match status" value="1"/>
</dbReference>
<dbReference type="Pfam" id="PF02518">
    <property type="entry name" value="HATPase_c"/>
    <property type="match status" value="1"/>
</dbReference>
<feature type="domain" description="Histidine kinase" evidence="6">
    <location>
        <begin position="1625"/>
        <end position="1805"/>
    </location>
</feature>
<dbReference type="CDD" id="cd14014">
    <property type="entry name" value="STKc_PknB_like"/>
    <property type="match status" value="1"/>
</dbReference>
<dbReference type="Gene3D" id="3.30.450.40">
    <property type="match status" value="1"/>
</dbReference>
<dbReference type="SUPFAM" id="SSF52540">
    <property type="entry name" value="P-loop containing nucleoside triphosphate hydrolases"/>
    <property type="match status" value="1"/>
</dbReference>
<dbReference type="InterPro" id="IPR027417">
    <property type="entry name" value="P-loop_NTPase"/>
</dbReference>
<comment type="catalytic activity">
    <reaction evidence="1">
        <text>ATP + protein L-histidine = ADP + protein N-phospho-L-histidine.</text>
        <dbReference type="EC" id="2.7.13.3"/>
    </reaction>
</comment>
<dbReference type="EMBL" id="ANAH02000028">
    <property type="protein sequence ID" value="EPX57961.1"/>
    <property type="molecule type" value="Genomic_DNA"/>
</dbReference>
<dbReference type="Gene3D" id="1.10.287.130">
    <property type="match status" value="1"/>
</dbReference>
<dbReference type="SMART" id="SM00220">
    <property type="entry name" value="S_TKc"/>
    <property type="match status" value="1"/>
</dbReference>
<evidence type="ECO:0000256" key="3">
    <source>
        <dbReference type="SAM" id="Coils"/>
    </source>
</evidence>
<dbReference type="InterPro" id="IPR036890">
    <property type="entry name" value="HATPase_C_sf"/>
</dbReference>
<dbReference type="SUPFAM" id="SSF55781">
    <property type="entry name" value="GAF domain-like"/>
    <property type="match status" value="1"/>
</dbReference>
<evidence type="ECO:0000256" key="1">
    <source>
        <dbReference type="ARBA" id="ARBA00000085"/>
    </source>
</evidence>
<dbReference type="InterPro" id="IPR003594">
    <property type="entry name" value="HATPase_dom"/>
</dbReference>
<dbReference type="EC" id="2.7.13.3" evidence="2"/>
<accession>S9P459</accession>
<evidence type="ECO:0000313" key="8">
    <source>
        <dbReference type="Proteomes" id="UP000011682"/>
    </source>
</evidence>
<name>S9P459_CYSF2</name>
<sequence length="1805" mass="201464">MCHHSAAAGRRALEDEVHGQGTCSPTNAYNRARWCDEVMGTGSRQRVCSSMLEIPGYKVLGTVRATGSNVLFQAVRTADGQPVIIKTPMAPSPGARESERYRREFAILQRLRDVRGVARAYACERLHERPLLMLEQVHGQTLSEFTGQPLELSRFLNLALSLASTLGELHCRNVIHKDIKPSNIIEASSGETRIIDFGVATLQKVEHLDATPTHLVEGTLAYMSPEQTGRMNRAVDYRTDFYSLGVTFYELLTGQRPFQGRDALEWFHAHMAQQPRPPHELNPRVPPALSALVLKLLAKVAEERYQSAEGLLADLERCRQALSQDVQEVFTLGTRDTPTQFQLPQRLYGREAQVATLLEGFERVARTGQPQLILVSGYSGIGKSSVVNELHKPVVERRGFFLSGKFDQFQRDIPYATPAQTLRGLVQQLLAGSEEELGEWREQVNRAWGTEGQALVDLVPQLEVLVGPQPALQQLPPNESQRRFHRVVRQFLSVFATPEHPMVVFLDDLQWADLASLQWLAHMLSQPEVLPVLWIGAYRDNEVSPTHSLMQVLEEARKAGARMTDMHLGPLSAEQVEHLVTDTLPGAAREVVAPLSALVHEKTGGNPFFLLQLLVALHQDGLLVRAPGGGWRWDAEGVRSRGYSENIVDFMVGKLRQFPSDTQHLLRLAACVGNVFSLRMLTALSGLSAEGELEQGIEPALQEGMLVRSGPEQYRFQHDRIQQAAHCLLSEAERKAVHLRIGRLLLASLSPEALRESLFDVVSQLNTGWELIEEPAERHHLMRLNAEAGDKARAAMALRPAITYFSTAFALIPGDPWETEPELAFKLRLSQARCEFMQGNVAEARRLAEELHPRARTRADAVAVSILRMDVHFAVSESQQGLAFMQECLALLGMPLSPTPTWEEAVAAHAEVWSLLGERPIDSLIDLPLMTDPDVKLAVSTLLELYPIAYATNHHLFIIIVSRITSLSIRHGFVDAATPGYGWFGFISSSYFKRYREGLAFSRLALEFVERYNLTAHRGRVLYCMQFCSYWTQPLPQAQELVIKALHHAIQVGDILGAAFSNWYIVYNRLFMGHHLDEVHWETLVRGQFLRETGVKEPQDYVLLDQRHVQNLRGLTHAFGTLNGEGFDEQAFEAQLPRRQATLKSNYWLARLQSRFMSGAYAEAREAADKTIEFLWVMGGTLPLCVFHFYRALTLAACFEEATPEEQPRLLEAIQGHQRQLAEWAENCPENFLALERMVSAELARIAGRSEEATRAYEEAIRSARENGATHFVALASELAANFWRTRQAPTVAYTFARDAQAAYQQWGALGKVQHLESLWPHLSPSVEIQDAQTTSTTDSTHIDALTVVKAQQAVSSEIELERLVKTLLRAAIENAGAQRGALLLPDGDSLSVAALSDTSSEGVVPLLPWTLLAYVRRTREHVLIGDASKPHPFSSDVYLANSGARSVLCLPLLRQERFSGALYLENDLAANAFNPARLVLLGHLASQAAISIENARLYEDVQRARTELRQANEELEQRVEERTRELKQAQARLVDTAREVGMAEVAANVLHNVGNVLTSAVINLEMMRKAVGSQRMGRVKQAGTLLVEHQEDLVGFLTESPRGRHLPEYFVSLGEELLKDQTRLMEDMEAMSRHIEHIRAIVQVQQTYAKSSLMTEECDLSLLIDDALRIQMAALQRHGVTVHRELSPVPRVKVDKHKVLQILINLISNAKQALDPMPEGQRDLWVRMKAEGPMVRIQVVDDGVGITPEVKGKLFSHGFTTRKEGHGFGLHSSALAAQLLNGRLTIESEGPGKGAVTTLELPLS</sequence>
<evidence type="ECO:0000259" key="6">
    <source>
        <dbReference type="PROSITE" id="PS50109"/>
    </source>
</evidence>
<gene>
    <name evidence="7" type="ORF">D187_004495</name>
</gene>
<evidence type="ECO:0000256" key="2">
    <source>
        <dbReference type="ARBA" id="ARBA00012438"/>
    </source>
</evidence>
<dbReference type="eggNOG" id="COG4191">
    <property type="taxonomic scope" value="Bacteria"/>
</dbReference>